<gene>
    <name evidence="2" type="ORF">RhiirA4_416278</name>
</gene>
<evidence type="ECO:0000313" key="2">
    <source>
        <dbReference type="EMBL" id="PKY40966.1"/>
    </source>
</evidence>
<keyword evidence="3" id="KW-1185">Reference proteome</keyword>
<evidence type="ECO:0000313" key="3">
    <source>
        <dbReference type="Proteomes" id="UP000234323"/>
    </source>
</evidence>
<dbReference type="Proteomes" id="UP000234323">
    <property type="component" value="Unassembled WGS sequence"/>
</dbReference>
<proteinExistence type="predicted"/>
<comment type="caution">
    <text evidence="2">The sequence shown here is derived from an EMBL/GenBank/DDBJ whole genome shotgun (WGS) entry which is preliminary data.</text>
</comment>
<feature type="compositionally biased region" description="Acidic residues" evidence="1">
    <location>
        <begin position="104"/>
        <end position="118"/>
    </location>
</feature>
<reference evidence="2 3" key="1">
    <citation type="submission" date="2015-10" db="EMBL/GenBank/DDBJ databases">
        <title>Genome analyses suggest a sexual origin of heterokaryosis in a supposedly ancient asexual fungus.</title>
        <authorList>
            <person name="Ropars J."/>
            <person name="Sedzielewska K."/>
            <person name="Noel J."/>
            <person name="Charron P."/>
            <person name="Farinelli L."/>
            <person name="Marton T."/>
            <person name="Kruger M."/>
            <person name="Pelin A."/>
            <person name="Brachmann A."/>
            <person name="Corradi N."/>
        </authorList>
    </citation>
    <scope>NUCLEOTIDE SEQUENCE [LARGE SCALE GENOMIC DNA]</scope>
    <source>
        <strain evidence="2 3">A4</strain>
    </source>
</reference>
<feature type="region of interest" description="Disordered" evidence="1">
    <location>
        <begin position="95"/>
        <end position="136"/>
    </location>
</feature>
<name>A0A2I1G2Z1_9GLOM</name>
<sequence>MDPENLKKQISSVQAERDRLTMLLSEYVGNTVLIKEERTIKLRKESLWKLANDLENAFNLPNPTTHELFKDAKEMNSKGFQELFSCYEKGKKKEKEKETVITVDNDDNNDDDNNDNNNDDNNGSNNNDDNRPVKRIYRRTTEDEKKLLEPILLFEEFPDNNEDVINDISQKLGPSWDLSRIKKYWANNNLFKFKKNK</sequence>
<accession>A0A2I1G2Z1</accession>
<evidence type="ECO:0000256" key="1">
    <source>
        <dbReference type="SAM" id="MobiDB-lite"/>
    </source>
</evidence>
<dbReference type="AlphaFoldDB" id="A0A2I1G2Z1"/>
<protein>
    <submittedName>
        <fullName evidence="2">Uncharacterized protein</fullName>
    </submittedName>
</protein>
<organism evidence="2 3">
    <name type="scientific">Rhizophagus irregularis</name>
    <dbReference type="NCBI Taxonomy" id="588596"/>
    <lineage>
        <taxon>Eukaryota</taxon>
        <taxon>Fungi</taxon>
        <taxon>Fungi incertae sedis</taxon>
        <taxon>Mucoromycota</taxon>
        <taxon>Glomeromycotina</taxon>
        <taxon>Glomeromycetes</taxon>
        <taxon>Glomerales</taxon>
        <taxon>Glomeraceae</taxon>
        <taxon>Rhizophagus</taxon>
    </lineage>
</organism>
<dbReference type="OrthoDB" id="2449087at2759"/>
<dbReference type="EMBL" id="LLXI01000126">
    <property type="protein sequence ID" value="PKY40966.1"/>
    <property type="molecule type" value="Genomic_DNA"/>
</dbReference>